<protein>
    <submittedName>
        <fullName evidence="1">Uncharacterized protein</fullName>
    </submittedName>
</protein>
<dbReference type="AlphaFoldDB" id="A0A832TRI1"/>
<name>A0A832TRI1_9CREN</name>
<dbReference type="Proteomes" id="UP000646844">
    <property type="component" value="Unassembled WGS sequence"/>
</dbReference>
<dbReference type="GeneID" id="1459982"/>
<evidence type="ECO:0000313" key="2">
    <source>
        <dbReference type="Proteomes" id="UP000646844"/>
    </source>
</evidence>
<dbReference type="EMBL" id="DUJO01000032">
    <property type="protein sequence ID" value="HII74188.1"/>
    <property type="molecule type" value="Genomic_DNA"/>
</dbReference>
<dbReference type="RefSeq" id="WP_010979993.1">
    <property type="nucleotide sequence ID" value="NZ_BAABQO010000026.1"/>
</dbReference>
<accession>A0A832TRI1</accession>
<reference evidence="1" key="1">
    <citation type="journal article" date="2020" name="bioRxiv">
        <title>A rank-normalized archaeal taxonomy based on genome phylogeny resolves widespread incomplete and uneven classifications.</title>
        <authorList>
            <person name="Rinke C."/>
            <person name="Chuvochina M."/>
            <person name="Mussig A.J."/>
            <person name="Chaumeil P.-A."/>
            <person name="Waite D.W."/>
            <person name="Whitman W.B."/>
            <person name="Parks D.H."/>
            <person name="Hugenholtz P."/>
        </authorList>
    </citation>
    <scope>NUCLEOTIDE SEQUENCE</scope>
    <source>
        <strain evidence="1">UBA8838</strain>
    </source>
</reference>
<evidence type="ECO:0000313" key="1">
    <source>
        <dbReference type="EMBL" id="HII74188.1"/>
    </source>
</evidence>
<comment type="caution">
    <text evidence="1">The sequence shown here is derived from an EMBL/GenBank/DDBJ whole genome shotgun (WGS) entry which is preliminary data.</text>
</comment>
<proteinExistence type="predicted"/>
<organism evidence="1 2">
    <name type="scientific">Sulfurisphaera tokodaii</name>
    <dbReference type="NCBI Taxonomy" id="111955"/>
    <lineage>
        <taxon>Archaea</taxon>
        <taxon>Thermoproteota</taxon>
        <taxon>Thermoprotei</taxon>
        <taxon>Sulfolobales</taxon>
        <taxon>Sulfolobaceae</taxon>
        <taxon>Sulfurisphaera</taxon>
    </lineage>
</organism>
<dbReference type="OMA" id="MANHIRY"/>
<sequence length="152" mass="16865">MANHIRYVIDAYTTSTFTPNDIQRRLPIKLDQDVRINKRGHRVITITFRTPEDQRILGCGEIDEILLGLGISAFRIIISRVITYEIEGGVIGSSAGGTGSYAYTKKPDVSLLIAVLSGVAGYLVGSTVERVEKILKVCRKRNGIWENLSENE</sequence>
<gene>
    <name evidence="1" type="ORF">HA332_07380</name>
</gene>